<evidence type="ECO:0000313" key="2">
    <source>
        <dbReference type="Proteomes" id="UP000604730"/>
    </source>
</evidence>
<dbReference type="RefSeq" id="WP_208430226.1">
    <property type="nucleotide sequence ID" value="NZ_JAEPRJ010000001.1"/>
</dbReference>
<protein>
    <submittedName>
        <fullName evidence="1">Uncharacterized protein</fullName>
    </submittedName>
</protein>
<evidence type="ECO:0000313" key="1">
    <source>
        <dbReference type="EMBL" id="MBK5898833.1"/>
    </source>
</evidence>
<gene>
    <name evidence="1" type="ORF">JJN12_13795</name>
</gene>
<keyword evidence="2" id="KW-1185">Reference proteome</keyword>
<dbReference type="EMBL" id="JAEPRJ010000001">
    <property type="protein sequence ID" value="MBK5898833.1"/>
    <property type="molecule type" value="Genomic_DNA"/>
</dbReference>
<proteinExistence type="predicted"/>
<comment type="caution">
    <text evidence="1">The sequence shown here is derived from an EMBL/GenBank/DDBJ whole genome shotgun (WGS) entry which is preliminary data.</text>
</comment>
<reference evidence="1 2" key="1">
    <citation type="submission" date="2021-01" db="EMBL/GenBank/DDBJ databases">
        <title>Isolation and description of Catonella massiliensis sp. nov., a novel Catonella species, isolated from a stable periodontitis subject.</title>
        <authorList>
            <person name="Antezack A."/>
            <person name="Boxberger M."/>
            <person name="La Scola B."/>
            <person name="Monnet-Corti V."/>
        </authorList>
    </citation>
    <scope>NUCLEOTIDE SEQUENCE [LARGE SCALE GENOMIC DNA]</scope>
    <source>
        <strain evidence="1 2">Marseille-Q4567</strain>
    </source>
</reference>
<accession>A0ABS1J3V1</accession>
<dbReference type="Proteomes" id="UP000604730">
    <property type="component" value="Unassembled WGS sequence"/>
</dbReference>
<sequence length="130" mass="15433">MQYIFAESLKELETRYKTRQKVEIFANLDSELEYVIFKNKHLFENEEIDFWISIDPYDDTLIKTENIKYLLKFGKKLQNKDVVNKIKNNDWFKNIESSYSINEIENFANDLVKGCEFAISNKKNIVSSGD</sequence>
<name>A0ABS1J3V1_9FIRM</name>
<organism evidence="1 2">
    <name type="scientific">Catonella massiliensis</name>
    <dbReference type="NCBI Taxonomy" id="2799636"/>
    <lineage>
        <taxon>Bacteria</taxon>
        <taxon>Bacillati</taxon>
        <taxon>Bacillota</taxon>
        <taxon>Clostridia</taxon>
        <taxon>Lachnospirales</taxon>
        <taxon>Lachnospiraceae</taxon>
        <taxon>Catonella</taxon>
    </lineage>
</organism>